<evidence type="ECO:0000256" key="1">
    <source>
        <dbReference type="SAM" id="MobiDB-lite"/>
    </source>
</evidence>
<dbReference type="EMBL" id="AFEU01000001">
    <property type="protein sequence ID" value="EIJ81723.1"/>
    <property type="molecule type" value="Genomic_DNA"/>
</dbReference>
<reference evidence="2 3" key="1">
    <citation type="journal article" date="2012" name="Appl. Environ. Microbiol.">
        <title>Genome Sequence of Thermotolerant Bacillus methanolicus: Features and Regulation Related to Methylotrophy and Production of L-Lysine and L-Glutamate from Methanol.</title>
        <authorList>
            <person name="Heggeset T.M."/>
            <person name="Krog A."/>
            <person name="Balzer S."/>
            <person name="Wentzel A."/>
            <person name="Ellingsen T.E."/>
            <person name="Brautaset T."/>
        </authorList>
    </citation>
    <scope>NUCLEOTIDE SEQUENCE [LARGE SCALE GENOMIC DNA]</scope>
    <source>
        <strain evidence="2 3">PB1</strain>
    </source>
</reference>
<dbReference type="eggNOG" id="ENOG5030D5U">
    <property type="taxonomic scope" value="Bacteria"/>
</dbReference>
<dbReference type="AlphaFoldDB" id="I3E5F2"/>
<name>I3E5F2_BACMT</name>
<dbReference type="Proteomes" id="UP000010523">
    <property type="component" value="Unassembled WGS sequence"/>
</dbReference>
<feature type="region of interest" description="Disordered" evidence="1">
    <location>
        <begin position="1"/>
        <end position="74"/>
    </location>
</feature>
<comment type="caution">
    <text evidence="2">The sequence shown here is derived from an EMBL/GenBank/DDBJ whole genome shotgun (WGS) entry which is preliminary data.</text>
</comment>
<keyword evidence="3" id="KW-1185">Reference proteome</keyword>
<protein>
    <recommendedName>
        <fullName evidence="4">Stage 0 sporulation regulatory protein</fullName>
    </recommendedName>
</protein>
<proteinExistence type="predicted"/>
<evidence type="ECO:0000313" key="2">
    <source>
        <dbReference type="EMBL" id="EIJ81723.1"/>
    </source>
</evidence>
<evidence type="ECO:0000313" key="3">
    <source>
        <dbReference type="Proteomes" id="UP000010523"/>
    </source>
</evidence>
<evidence type="ECO:0008006" key="4">
    <source>
        <dbReference type="Google" id="ProtNLM"/>
    </source>
</evidence>
<dbReference type="PATRIC" id="fig|997296.3.peg.503"/>
<gene>
    <name evidence="2" type="ORF">PB1_02250</name>
</gene>
<sequence length="74" mass="8428">MFSAVMIKNKAMHHDKAGGKKMAKRKAEVNAIEKYSKTPKKNLQESEYSAEFSQDEDPMKMANRNSKHGREGRA</sequence>
<organism evidence="2 3">
    <name type="scientific">Bacillus methanolicus PB1</name>
    <dbReference type="NCBI Taxonomy" id="997296"/>
    <lineage>
        <taxon>Bacteria</taxon>
        <taxon>Bacillati</taxon>
        <taxon>Bacillota</taxon>
        <taxon>Bacilli</taxon>
        <taxon>Bacillales</taxon>
        <taxon>Bacillaceae</taxon>
        <taxon>Bacillus</taxon>
    </lineage>
</organism>
<dbReference type="STRING" id="997296.PB1_02250"/>
<accession>I3E5F2</accession>